<organism evidence="1 2">
    <name type="scientific">Maribacter litoralis</name>
    <dbReference type="NCBI Taxonomy" id="2059726"/>
    <lineage>
        <taxon>Bacteria</taxon>
        <taxon>Pseudomonadati</taxon>
        <taxon>Bacteroidota</taxon>
        <taxon>Flavobacteriia</taxon>
        <taxon>Flavobacteriales</taxon>
        <taxon>Flavobacteriaceae</taxon>
        <taxon>Maribacter</taxon>
    </lineage>
</organism>
<dbReference type="AlphaFoldDB" id="A0A653N2J4"/>
<evidence type="ECO:0000313" key="1">
    <source>
        <dbReference type="EMBL" id="VXB11582.1"/>
    </source>
</evidence>
<accession>A0A653N2J4</accession>
<dbReference type="Proteomes" id="UP000430202">
    <property type="component" value="Unassembled WGS sequence"/>
</dbReference>
<evidence type="ECO:0000313" key="2">
    <source>
        <dbReference type="Proteomes" id="UP000430202"/>
    </source>
</evidence>
<sequence>MKSIYTSNIISPQCCSETFVFPKRGIQHLFTPFSRGINLFNSISSSTDVYNVNANCHTEIIYTLDNRNSTTDKPVDSSKRSNGIIITYNKNQ</sequence>
<gene>
    <name evidence="1" type="ORF">MARI151_10557</name>
</gene>
<dbReference type="EMBL" id="CABWLR010000001">
    <property type="protein sequence ID" value="VXB11582.1"/>
    <property type="molecule type" value="Genomic_DNA"/>
</dbReference>
<dbReference type="RefSeq" id="WP_159301833.1">
    <property type="nucleotide sequence ID" value="NZ_LR733271.1"/>
</dbReference>
<reference evidence="1 2" key="1">
    <citation type="submission" date="2019-10" db="EMBL/GenBank/DDBJ databases">
        <authorList>
            <person name="Karimi E."/>
        </authorList>
    </citation>
    <scope>NUCLEOTIDE SEQUENCE [LARGE SCALE GENOMIC DNA]</scope>
    <source>
        <strain evidence="1">Maribacter sp. 151</strain>
    </source>
</reference>
<name>A0A653N2J4_9FLAO</name>
<keyword evidence="2" id="KW-1185">Reference proteome</keyword>
<proteinExistence type="predicted"/>
<protein>
    <submittedName>
        <fullName evidence="1">Uncharacterized protein</fullName>
    </submittedName>
</protein>